<feature type="transmembrane region" description="Helical" evidence="7">
    <location>
        <begin position="117"/>
        <end position="139"/>
    </location>
</feature>
<keyword evidence="3" id="KW-1003">Cell membrane</keyword>
<evidence type="ECO:0000313" key="10">
    <source>
        <dbReference type="Proteomes" id="UP000794436"/>
    </source>
</evidence>
<keyword evidence="10" id="KW-1185">Reference proteome</keyword>
<feature type="region of interest" description="Disordered" evidence="8">
    <location>
        <begin position="33"/>
        <end position="55"/>
    </location>
</feature>
<feature type="transmembrane region" description="Helical" evidence="7">
    <location>
        <begin position="382"/>
        <end position="407"/>
    </location>
</feature>
<feature type="transmembrane region" description="Helical" evidence="7">
    <location>
        <begin position="339"/>
        <end position="362"/>
    </location>
</feature>
<sequence>MLPSPRRREAASAASPQRIAPSATLQHGVPVRAVRSNGSAPNPHAHTTHSDETDPVMAARALVGDKMGTSDLANASQSRVFYGMLAGLVVATIVIQTGCNSRGLALWIKTPGELFTNVLLCVLLPSVFLNAILASMHFWTLNKTKAIAYKLLGYFVASMLWAGVIGAVVAVACIPLFLDQNVLSTPTSDRGGPALVSLRCRESNGSLSLQADGSLRCVSSDQDNGTLLVLQDLGNSFLLHSTVNTLGAPSSLLDAFVQLLHQLFPFNAVQAFVRGDLVSVVVVGVALGIALIHTTTFRTRESTDQASPPLTGSGAPSSSSSPRLLFVLFMQTEVMLSTLVGWMLRHVFPFAMVVLVAGEILLSDSLRQGDASTSSPSTQDMATLLIVVVLAFGLDVLTVLAIVMVVLKSNPLTFLRQQVPAYLVAVGSSSSLMTLPVSVRTIAATQQVSMPLNHLVCSLGAALNKHGSAIYLAIASTYTLTIAGLREDAMTTDRMLLLPFVCALGACLVVSKPHGHLPLVGLILSSVFDVDTSRVPSMIAFLSMMEWLCEPVVTLINALHTSLIVLLLATQMDEGFIGHGEGEVDESDDEARDHVIALGEQFTPRALRVSSGARARQVSL</sequence>
<evidence type="ECO:0000256" key="8">
    <source>
        <dbReference type="SAM" id="MobiDB-lite"/>
    </source>
</evidence>
<dbReference type="GO" id="GO:0015293">
    <property type="term" value="F:symporter activity"/>
    <property type="evidence" value="ECO:0007669"/>
    <property type="project" value="UniProtKB-UniRule"/>
</dbReference>
<dbReference type="PANTHER" id="PTHR42865">
    <property type="entry name" value="PROTON/GLUTAMATE-ASPARTATE SYMPORTER"/>
    <property type="match status" value="1"/>
</dbReference>
<dbReference type="PRINTS" id="PR00173">
    <property type="entry name" value="EDTRNSPORT"/>
</dbReference>
<dbReference type="GO" id="GO:0005886">
    <property type="term" value="C:plasma membrane"/>
    <property type="evidence" value="ECO:0007669"/>
    <property type="project" value="UniProtKB-SubCell"/>
</dbReference>
<dbReference type="EMBL" id="SPLM01000040">
    <property type="protein sequence ID" value="TMW64377.1"/>
    <property type="molecule type" value="Genomic_DNA"/>
</dbReference>
<evidence type="ECO:0000256" key="1">
    <source>
        <dbReference type="ARBA" id="ARBA00004651"/>
    </source>
</evidence>
<dbReference type="Proteomes" id="UP000794436">
    <property type="component" value="Unassembled WGS sequence"/>
</dbReference>
<dbReference type="AlphaFoldDB" id="A0A8K1CLA2"/>
<keyword evidence="2 7" id="KW-0813">Transport</keyword>
<feature type="transmembrane region" description="Helical" evidence="7">
    <location>
        <begin position="271"/>
        <end position="292"/>
    </location>
</feature>
<gene>
    <name evidence="9" type="ORF">Poli38472_012999</name>
</gene>
<dbReference type="Gene3D" id="1.10.3860.10">
    <property type="entry name" value="Sodium:dicarboxylate symporter"/>
    <property type="match status" value="1"/>
</dbReference>
<dbReference type="Pfam" id="PF00375">
    <property type="entry name" value="SDF"/>
    <property type="match status" value="2"/>
</dbReference>
<keyword evidence="4 7" id="KW-0812">Transmembrane</keyword>
<organism evidence="9 10">
    <name type="scientific">Pythium oligandrum</name>
    <name type="common">Mycoparasitic fungus</name>
    <dbReference type="NCBI Taxonomy" id="41045"/>
    <lineage>
        <taxon>Eukaryota</taxon>
        <taxon>Sar</taxon>
        <taxon>Stramenopiles</taxon>
        <taxon>Oomycota</taxon>
        <taxon>Peronosporomycetes</taxon>
        <taxon>Pythiales</taxon>
        <taxon>Pythiaceae</taxon>
        <taxon>Pythium</taxon>
    </lineage>
</organism>
<name>A0A8K1CLA2_PYTOL</name>
<dbReference type="PANTHER" id="PTHR42865:SF7">
    <property type="entry name" value="PROTON_GLUTAMATE-ASPARTATE SYMPORTER"/>
    <property type="match status" value="1"/>
</dbReference>
<comment type="similarity">
    <text evidence="7">Belongs to the dicarboxylate/amino acid:cation symporter (DAACS) (TC 2.A.23) family.</text>
</comment>
<feature type="transmembrane region" description="Helical" evidence="7">
    <location>
        <begin position="468"/>
        <end position="485"/>
    </location>
</feature>
<evidence type="ECO:0000256" key="5">
    <source>
        <dbReference type="ARBA" id="ARBA00022989"/>
    </source>
</evidence>
<evidence type="ECO:0000256" key="2">
    <source>
        <dbReference type="ARBA" id="ARBA00022448"/>
    </source>
</evidence>
<reference evidence="9" key="1">
    <citation type="submission" date="2019-03" db="EMBL/GenBank/DDBJ databases">
        <title>Long read genome sequence of the mycoparasitic Pythium oligandrum ATCC 38472 isolated from sugarbeet rhizosphere.</title>
        <authorList>
            <person name="Gaulin E."/>
        </authorList>
    </citation>
    <scope>NUCLEOTIDE SEQUENCE</scope>
    <source>
        <strain evidence="9">ATCC 38472_TT</strain>
    </source>
</reference>
<feature type="transmembrane region" description="Helical" evidence="7">
    <location>
        <begin position="80"/>
        <end position="97"/>
    </location>
</feature>
<dbReference type="SUPFAM" id="SSF118215">
    <property type="entry name" value="Proton glutamate symport protein"/>
    <property type="match status" value="2"/>
</dbReference>
<proteinExistence type="inferred from homology"/>
<keyword evidence="7" id="KW-0769">Symport</keyword>
<evidence type="ECO:0000256" key="7">
    <source>
        <dbReference type="RuleBase" id="RU361216"/>
    </source>
</evidence>
<evidence type="ECO:0000256" key="4">
    <source>
        <dbReference type="ARBA" id="ARBA00022692"/>
    </source>
</evidence>
<accession>A0A8K1CLA2</accession>
<feature type="transmembrane region" description="Helical" evidence="7">
    <location>
        <begin position="419"/>
        <end position="443"/>
    </location>
</feature>
<dbReference type="InterPro" id="IPR036458">
    <property type="entry name" value="Na:dicarbo_symporter_sf"/>
</dbReference>
<feature type="region of interest" description="Disordered" evidence="8">
    <location>
        <begin position="300"/>
        <end position="320"/>
    </location>
</feature>
<dbReference type="InterPro" id="IPR001991">
    <property type="entry name" value="Na-dicarboxylate_symporter"/>
</dbReference>
<feature type="compositionally biased region" description="Low complexity" evidence="8">
    <location>
        <begin position="306"/>
        <end position="320"/>
    </location>
</feature>
<keyword evidence="5 7" id="KW-1133">Transmembrane helix</keyword>
<evidence type="ECO:0000256" key="3">
    <source>
        <dbReference type="ARBA" id="ARBA00022475"/>
    </source>
</evidence>
<comment type="subcellular location">
    <subcellularLocation>
        <location evidence="1">Cell membrane</location>
        <topology evidence="1">Multi-pass membrane protein</topology>
    </subcellularLocation>
    <subcellularLocation>
        <location evidence="7">Membrane</location>
        <topology evidence="7">Multi-pass membrane protein</topology>
    </subcellularLocation>
</comment>
<feature type="transmembrane region" description="Helical" evidence="7">
    <location>
        <begin position="151"/>
        <end position="178"/>
    </location>
</feature>
<evidence type="ECO:0000256" key="6">
    <source>
        <dbReference type="ARBA" id="ARBA00023136"/>
    </source>
</evidence>
<protein>
    <recommendedName>
        <fullName evidence="7">Amino acid transporter</fullName>
    </recommendedName>
</protein>
<evidence type="ECO:0000313" key="9">
    <source>
        <dbReference type="EMBL" id="TMW64377.1"/>
    </source>
</evidence>
<dbReference type="OrthoDB" id="5877963at2759"/>
<keyword evidence="6 7" id="KW-0472">Membrane</keyword>
<comment type="caution">
    <text evidence="9">The sequence shown here is derived from an EMBL/GenBank/DDBJ whole genome shotgun (WGS) entry which is preliminary data.</text>
</comment>